<evidence type="ECO:0000256" key="1">
    <source>
        <dbReference type="ARBA" id="ARBA00006484"/>
    </source>
</evidence>
<keyword evidence="4" id="KW-1185">Reference proteome</keyword>
<dbReference type="InterPro" id="IPR036291">
    <property type="entry name" value="NAD(P)-bd_dom_sf"/>
</dbReference>
<dbReference type="InterPro" id="IPR002347">
    <property type="entry name" value="SDR_fam"/>
</dbReference>
<dbReference type="Pfam" id="PF00106">
    <property type="entry name" value="adh_short"/>
    <property type="match status" value="1"/>
</dbReference>
<accession>A0ABV6UIT3</accession>
<comment type="similarity">
    <text evidence="1">Belongs to the short-chain dehydrogenases/reductases (SDR) family.</text>
</comment>
<dbReference type="Proteomes" id="UP001592528">
    <property type="component" value="Unassembled WGS sequence"/>
</dbReference>
<dbReference type="Gene3D" id="3.40.50.720">
    <property type="entry name" value="NAD(P)-binding Rossmann-like Domain"/>
    <property type="match status" value="1"/>
</dbReference>
<dbReference type="SUPFAM" id="SSF51735">
    <property type="entry name" value="NAD(P)-binding Rossmann-fold domains"/>
    <property type="match status" value="1"/>
</dbReference>
<reference evidence="3 4" key="1">
    <citation type="submission" date="2024-09" db="EMBL/GenBank/DDBJ databases">
        <authorList>
            <person name="Lee S.D."/>
        </authorList>
    </citation>
    <scope>NUCLEOTIDE SEQUENCE [LARGE SCALE GENOMIC DNA]</scope>
    <source>
        <strain evidence="3 4">N1-5</strain>
    </source>
</reference>
<evidence type="ECO:0000313" key="4">
    <source>
        <dbReference type="Proteomes" id="UP001592528"/>
    </source>
</evidence>
<keyword evidence="2" id="KW-0560">Oxidoreductase</keyword>
<dbReference type="PRINTS" id="PR00081">
    <property type="entry name" value="GDHRDH"/>
</dbReference>
<comment type="caution">
    <text evidence="3">The sequence shown here is derived from an EMBL/GenBank/DDBJ whole genome shotgun (WGS) entry which is preliminary data.</text>
</comment>
<dbReference type="Pfam" id="PF13561">
    <property type="entry name" value="adh_short_C2"/>
    <property type="match status" value="1"/>
</dbReference>
<dbReference type="PANTHER" id="PTHR43008">
    <property type="entry name" value="BENZIL REDUCTASE"/>
    <property type="match status" value="1"/>
</dbReference>
<evidence type="ECO:0000256" key="2">
    <source>
        <dbReference type="ARBA" id="ARBA00023002"/>
    </source>
</evidence>
<dbReference type="RefSeq" id="WP_030260225.1">
    <property type="nucleotide sequence ID" value="NZ_JBHEZZ010000004.1"/>
</dbReference>
<proteinExistence type="inferred from homology"/>
<dbReference type="CDD" id="cd05233">
    <property type="entry name" value="SDR_c"/>
    <property type="match status" value="1"/>
</dbReference>
<dbReference type="PANTHER" id="PTHR43008:SF4">
    <property type="entry name" value="CHAIN DEHYDROGENASE, PUTATIVE (AFU_ORTHOLOGUE AFUA_4G08710)-RELATED"/>
    <property type="match status" value="1"/>
</dbReference>
<sequence length="276" mass="28706">MTTVGIATGAGRGMGLDCARRLAHQVDVLLLVDRDGEAVAAAAKSLSEDGWGAVVEPFALDVTDRDGIARLADRVREHGTLRAVIHAAGISPTMADWRRIFEVDLVGTALLAEGLRPLATAGTALVFFASMAPMIAGVDLDPDPEIAAVLDDPLDEGFLDRLHDTVGSDIENTGLAYTWAKHGVHRFARAEAVRLGPAGARACSISPGVILTPQGKQEAADKASMQRLIDRTPLGRPGESDDVAAVAAFLVSDEAGFLSGIDILVDGGVLAAVRGS</sequence>
<gene>
    <name evidence="3" type="ORF">ACEZDJ_08680</name>
</gene>
<protein>
    <submittedName>
        <fullName evidence="3">SDR family oxidoreductase</fullName>
    </submittedName>
</protein>
<dbReference type="EMBL" id="JBHEZZ010000004">
    <property type="protein sequence ID" value="MFC1401360.1"/>
    <property type="molecule type" value="Genomic_DNA"/>
</dbReference>
<name>A0ABV6UIT3_9ACTN</name>
<evidence type="ECO:0000313" key="3">
    <source>
        <dbReference type="EMBL" id="MFC1401360.1"/>
    </source>
</evidence>
<organism evidence="3 4">
    <name type="scientific">Streptacidiphilus cavernicola</name>
    <dbReference type="NCBI Taxonomy" id="3342716"/>
    <lineage>
        <taxon>Bacteria</taxon>
        <taxon>Bacillati</taxon>
        <taxon>Actinomycetota</taxon>
        <taxon>Actinomycetes</taxon>
        <taxon>Kitasatosporales</taxon>
        <taxon>Streptomycetaceae</taxon>
        <taxon>Streptacidiphilus</taxon>
    </lineage>
</organism>